<proteinExistence type="predicted"/>
<name>A0A1V8T4F3_9PEZI</name>
<keyword evidence="2" id="KW-1185">Reference proteome</keyword>
<sequence>MGNSQTHANETRMLENDDREARWDQMRFMACSDYGGHVIGYYGHSPRSMEPPTQTAYRKRNTPEWAEGCQGHAQALTDSAAWACDIDPYGTFDEKARGTFMGTITYGYTGFNCVMDDGHATHLDKDYGMCYAEMYCTHQRALSIELGASTATAPVIYRSTVTEGKTPNQAKMHKGLS</sequence>
<gene>
    <name evidence="1" type="ORF">B0A48_08719</name>
</gene>
<dbReference type="AlphaFoldDB" id="A0A1V8T4F3"/>
<accession>A0A1V8T4F3</accession>
<dbReference type="Proteomes" id="UP000192596">
    <property type="component" value="Unassembled WGS sequence"/>
</dbReference>
<reference evidence="2" key="1">
    <citation type="submission" date="2017-03" db="EMBL/GenBank/DDBJ databases">
        <title>Genomes of endolithic fungi from Antarctica.</title>
        <authorList>
            <person name="Coleine C."/>
            <person name="Masonjones S."/>
            <person name="Stajich J.E."/>
        </authorList>
    </citation>
    <scope>NUCLEOTIDE SEQUENCE [LARGE SCALE GENOMIC DNA]</scope>
    <source>
        <strain evidence="2">CCFEE 5527</strain>
    </source>
</reference>
<dbReference type="InParanoid" id="A0A1V8T4F3"/>
<comment type="caution">
    <text evidence="1">The sequence shown here is derived from an EMBL/GenBank/DDBJ whole genome shotgun (WGS) entry which is preliminary data.</text>
</comment>
<protein>
    <submittedName>
        <fullName evidence="1">Uncharacterized protein</fullName>
    </submittedName>
</protein>
<organism evidence="1 2">
    <name type="scientific">Cryoendolithus antarcticus</name>
    <dbReference type="NCBI Taxonomy" id="1507870"/>
    <lineage>
        <taxon>Eukaryota</taxon>
        <taxon>Fungi</taxon>
        <taxon>Dikarya</taxon>
        <taxon>Ascomycota</taxon>
        <taxon>Pezizomycotina</taxon>
        <taxon>Dothideomycetes</taxon>
        <taxon>Dothideomycetidae</taxon>
        <taxon>Cladosporiales</taxon>
        <taxon>Cladosporiaceae</taxon>
        <taxon>Cryoendolithus</taxon>
    </lineage>
</organism>
<dbReference type="EMBL" id="NAJO01000017">
    <property type="protein sequence ID" value="OQO06131.1"/>
    <property type="molecule type" value="Genomic_DNA"/>
</dbReference>
<evidence type="ECO:0000313" key="1">
    <source>
        <dbReference type="EMBL" id="OQO06131.1"/>
    </source>
</evidence>
<dbReference type="OrthoDB" id="3949387at2759"/>
<evidence type="ECO:0000313" key="2">
    <source>
        <dbReference type="Proteomes" id="UP000192596"/>
    </source>
</evidence>